<keyword evidence="2" id="KW-0378">Hydrolase</keyword>
<reference evidence="4" key="2">
    <citation type="submission" date="2016-09" db="EMBL/GenBank/DDBJ databases">
        <authorList>
            <person name="Chen S."/>
            <person name="Walker E."/>
        </authorList>
    </citation>
    <scope>NUCLEOTIDE SEQUENCE [LARGE SCALE GENOMIC DNA]</scope>
    <source>
        <strain evidence="4">MSU</strain>
    </source>
</reference>
<reference evidence="3 5" key="3">
    <citation type="submission" date="2016-11" db="EMBL/GenBank/DDBJ databases">
        <title>Whole genomes of Flavobacteriaceae.</title>
        <authorList>
            <person name="Stine C."/>
            <person name="Li C."/>
            <person name="Tadesse D."/>
        </authorList>
    </citation>
    <scope>NUCLEOTIDE SEQUENCE [LARGE SCALE GENOMIC DNA]</scope>
    <source>
        <strain evidence="3 5">ATCC BAA-2541</strain>
    </source>
</reference>
<evidence type="ECO:0000313" key="2">
    <source>
        <dbReference type="EMBL" id="OHT45174.1"/>
    </source>
</evidence>
<dbReference type="SUPFAM" id="SSF53474">
    <property type="entry name" value="alpha/beta-Hydrolases"/>
    <property type="match status" value="1"/>
</dbReference>
<dbReference type="OrthoDB" id="135231at2"/>
<dbReference type="PRINTS" id="PR00111">
    <property type="entry name" value="ABHYDROLASE"/>
</dbReference>
<evidence type="ECO:0000259" key="1">
    <source>
        <dbReference type="Pfam" id="PF00561"/>
    </source>
</evidence>
<dbReference type="STRING" id="1278819.BHE19_10760"/>
<reference evidence="2" key="1">
    <citation type="submission" date="2016-09" db="EMBL/GenBank/DDBJ databases">
        <authorList>
            <person name="Capua I."/>
            <person name="De Benedictis P."/>
            <person name="Joannis T."/>
            <person name="Lombin L.H."/>
            <person name="Cattoli G."/>
        </authorList>
    </citation>
    <scope>NUCLEOTIDE SEQUENCE [LARGE SCALE GENOMIC DNA]</scope>
    <source>
        <strain evidence="2">MSU</strain>
    </source>
</reference>
<dbReference type="InterPro" id="IPR000073">
    <property type="entry name" value="AB_hydrolase_1"/>
</dbReference>
<dbReference type="PROSITE" id="PS51257">
    <property type="entry name" value="PROKAR_LIPOPROTEIN"/>
    <property type="match status" value="1"/>
</dbReference>
<evidence type="ECO:0000313" key="5">
    <source>
        <dbReference type="Proteomes" id="UP000198319"/>
    </source>
</evidence>
<dbReference type="EMBL" id="MUHG01000028">
    <property type="protein sequence ID" value="OXB16474.1"/>
    <property type="molecule type" value="Genomic_DNA"/>
</dbReference>
<dbReference type="AlphaFoldDB" id="A0A1S1J6H7"/>
<dbReference type="Proteomes" id="UP000180252">
    <property type="component" value="Unassembled WGS sequence"/>
</dbReference>
<dbReference type="RefSeq" id="WP_070907471.1">
    <property type="nucleotide sequence ID" value="NZ_MIKE01000023.1"/>
</dbReference>
<evidence type="ECO:0000313" key="4">
    <source>
        <dbReference type="Proteomes" id="UP000180252"/>
    </source>
</evidence>
<sequence>MKSAKNGIVKMGLSLFFVFTSCDKDSDTLKNGHETVKETKVDLGTHKVMTYSIIHNTKYLIVFESGLGDGHSVWDEKKIPAQLNAKLDIVSYDRAGYGKSEKDSKPRNINQLRSELETVINNFSNGRKVILVGHSLGGMIIRDYAVKNPSKVAGLLFIDPSHEYYNQPSQEEEDMLYNLFKTNFGENFGGTLEAREIIEDSQYMATLPHLPNIPVIVISSLKVDASTSESDKQKWFKAHELLKEGVFDFTHVSTTKSGHYIMNDEPNLVIDNFNLLLSKIK</sequence>
<evidence type="ECO:0000313" key="3">
    <source>
        <dbReference type="EMBL" id="OXB16474.1"/>
    </source>
</evidence>
<dbReference type="Pfam" id="PF00561">
    <property type="entry name" value="Abhydrolase_1"/>
    <property type="match status" value="1"/>
</dbReference>
<organism evidence="2 4">
    <name type="scientific">Flavobacterium tructae</name>
    <dbReference type="NCBI Taxonomy" id="1114873"/>
    <lineage>
        <taxon>Bacteria</taxon>
        <taxon>Pseudomonadati</taxon>
        <taxon>Bacteroidota</taxon>
        <taxon>Flavobacteriia</taxon>
        <taxon>Flavobacteriales</taxon>
        <taxon>Flavobacteriaceae</taxon>
        <taxon>Flavobacterium</taxon>
    </lineage>
</organism>
<dbReference type="GO" id="GO:0016787">
    <property type="term" value="F:hydrolase activity"/>
    <property type="evidence" value="ECO:0007669"/>
    <property type="project" value="UniProtKB-KW"/>
</dbReference>
<proteinExistence type="predicted"/>
<dbReference type="Gene3D" id="3.40.50.1820">
    <property type="entry name" value="alpha/beta hydrolase"/>
    <property type="match status" value="1"/>
</dbReference>
<dbReference type="EMBL" id="MIKE01000023">
    <property type="protein sequence ID" value="OHT45174.1"/>
    <property type="molecule type" value="Genomic_DNA"/>
</dbReference>
<feature type="domain" description="AB hydrolase-1" evidence="1">
    <location>
        <begin position="60"/>
        <end position="181"/>
    </location>
</feature>
<comment type="caution">
    <text evidence="2">The sequence shown here is derived from an EMBL/GenBank/DDBJ whole genome shotgun (WGS) entry which is preliminary data.</text>
</comment>
<keyword evidence="5" id="KW-1185">Reference proteome</keyword>
<name>A0A1S1J6H7_9FLAO</name>
<dbReference type="PANTHER" id="PTHR43689">
    <property type="entry name" value="HYDROLASE"/>
    <property type="match status" value="1"/>
</dbReference>
<gene>
    <name evidence="3" type="ORF">B0A71_18535</name>
    <name evidence="2" type="ORF">BHE19_10760</name>
</gene>
<dbReference type="InterPro" id="IPR029058">
    <property type="entry name" value="AB_hydrolase_fold"/>
</dbReference>
<dbReference type="Proteomes" id="UP000198319">
    <property type="component" value="Unassembled WGS sequence"/>
</dbReference>
<protein>
    <submittedName>
        <fullName evidence="2">Alpha/beta hydrolase</fullName>
    </submittedName>
</protein>
<dbReference type="PANTHER" id="PTHR43689:SF8">
    <property type="entry name" value="ALPHA_BETA-HYDROLASES SUPERFAMILY PROTEIN"/>
    <property type="match status" value="1"/>
</dbReference>
<accession>A0A1S1J6H7</accession>